<comment type="similarity">
    <text evidence="1 5 6">Belongs to the universal ribosomal protein uS8 family.</text>
</comment>
<proteinExistence type="inferred from homology"/>
<dbReference type="NCBIfam" id="NF001109">
    <property type="entry name" value="PRK00136.1"/>
    <property type="match status" value="1"/>
</dbReference>
<comment type="subunit">
    <text evidence="5">Part of the 30S ribosomal subunit. Contacts proteins S5 and S12.</text>
</comment>
<dbReference type="SUPFAM" id="SSF56047">
    <property type="entry name" value="Ribosomal protein S8"/>
    <property type="match status" value="1"/>
</dbReference>
<evidence type="ECO:0000256" key="5">
    <source>
        <dbReference type="HAMAP-Rule" id="MF_01302"/>
    </source>
</evidence>
<gene>
    <name evidence="5 7" type="primary">rpsH</name>
    <name evidence="7" type="ORF">OC680_01275</name>
</gene>
<dbReference type="InterPro" id="IPR000630">
    <property type="entry name" value="Ribosomal_uS8"/>
</dbReference>
<evidence type="ECO:0000313" key="8">
    <source>
        <dbReference type="Proteomes" id="UP001172036"/>
    </source>
</evidence>
<dbReference type="Proteomes" id="UP001172036">
    <property type="component" value="Unassembled WGS sequence"/>
</dbReference>
<dbReference type="EMBL" id="JAOSID010000004">
    <property type="protein sequence ID" value="MDO8168113.1"/>
    <property type="molecule type" value="Genomic_DNA"/>
</dbReference>
<evidence type="ECO:0000256" key="2">
    <source>
        <dbReference type="ARBA" id="ARBA00022980"/>
    </source>
</evidence>
<dbReference type="Gene3D" id="3.30.1490.10">
    <property type="match status" value="1"/>
</dbReference>
<evidence type="ECO:0000256" key="4">
    <source>
        <dbReference type="ARBA" id="ARBA00035258"/>
    </source>
</evidence>
<comment type="function">
    <text evidence="5">One of the primary rRNA binding proteins, it binds directly to 16S rRNA central domain where it helps coordinate assembly of the platform of the 30S subunit.</text>
</comment>
<dbReference type="InterPro" id="IPR047863">
    <property type="entry name" value="Ribosomal_uS8_CS"/>
</dbReference>
<organism evidence="7 8">
    <name type="scientific">Candidatus Phytoplasma melaleucae</name>
    <dbReference type="NCBI Taxonomy" id="2982630"/>
    <lineage>
        <taxon>Bacteria</taxon>
        <taxon>Bacillati</taxon>
        <taxon>Mycoplasmatota</taxon>
        <taxon>Mollicutes</taxon>
        <taxon>Acholeplasmatales</taxon>
        <taxon>Acholeplasmataceae</taxon>
        <taxon>Candidatus Phytoplasma</taxon>
    </lineage>
</organism>
<accession>A0ABT9DE46</accession>
<name>A0ABT9DE46_9MOLU</name>
<keyword evidence="5" id="KW-0694">RNA-binding</keyword>
<keyword evidence="2 5" id="KW-0689">Ribosomal protein</keyword>
<evidence type="ECO:0000256" key="3">
    <source>
        <dbReference type="ARBA" id="ARBA00023274"/>
    </source>
</evidence>
<dbReference type="Gene3D" id="3.30.1370.30">
    <property type="match status" value="1"/>
</dbReference>
<dbReference type="Pfam" id="PF00410">
    <property type="entry name" value="Ribosomal_S8"/>
    <property type="match status" value="1"/>
</dbReference>
<comment type="caution">
    <text evidence="7">The sequence shown here is derived from an EMBL/GenBank/DDBJ whole genome shotgun (WGS) entry which is preliminary data.</text>
</comment>
<keyword evidence="5" id="KW-0699">rRNA-binding</keyword>
<dbReference type="HAMAP" id="MF_01302_B">
    <property type="entry name" value="Ribosomal_uS8_B"/>
    <property type="match status" value="1"/>
</dbReference>
<evidence type="ECO:0000256" key="6">
    <source>
        <dbReference type="RuleBase" id="RU003660"/>
    </source>
</evidence>
<dbReference type="RefSeq" id="WP_304515317.1">
    <property type="nucleotide sequence ID" value="NZ_JAOSID010000004.1"/>
</dbReference>
<dbReference type="PANTHER" id="PTHR11758">
    <property type="entry name" value="40S RIBOSOMAL PROTEIN S15A"/>
    <property type="match status" value="1"/>
</dbReference>
<reference evidence="7 8" key="1">
    <citation type="journal article" date="2023" name="Int. J. Syst. Evol. Microbiol.">
        <title>The observation of taxonomic boundaries for the 16SrII and 16SrXXV phytoplasmas using genome-based delimitation.</title>
        <authorList>
            <person name="Rodrigues Jardim B."/>
            <person name="Tran-Nguyen L.T.T."/>
            <person name="Gambley C."/>
            <person name="Al-Sadi A.M."/>
            <person name="Al-Subhi A.M."/>
            <person name="Foissac X."/>
            <person name="Salar P."/>
            <person name="Cai H."/>
            <person name="Yang J.Y."/>
            <person name="Davis R."/>
            <person name="Jones L."/>
            <person name="Rodoni B."/>
            <person name="Constable F.E."/>
        </authorList>
    </citation>
    <scope>NUCLEOTIDE SEQUENCE [LARGE SCALE GENOMIC DNA]</scope>
    <source>
        <strain evidence="7">BAWM-155c</strain>
    </source>
</reference>
<evidence type="ECO:0000313" key="7">
    <source>
        <dbReference type="EMBL" id="MDO8168113.1"/>
    </source>
</evidence>
<protein>
    <recommendedName>
        <fullName evidence="4 5">Small ribosomal subunit protein uS8</fullName>
    </recommendedName>
</protein>
<dbReference type="GO" id="GO:0005840">
    <property type="term" value="C:ribosome"/>
    <property type="evidence" value="ECO:0007669"/>
    <property type="project" value="UniProtKB-KW"/>
</dbReference>
<dbReference type="PROSITE" id="PS00053">
    <property type="entry name" value="RIBOSOMAL_S8"/>
    <property type="match status" value="1"/>
</dbReference>
<dbReference type="InterPro" id="IPR035987">
    <property type="entry name" value="Ribosomal_uS8_sf"/>
</dbReference>
<keyword evidence="8" id="KW-1185">Reference proteome</keyword>
<keyword evidence="3 5" id="KW-0687">Ribonucleoprotein</keyword>
<evidence type="ECO:0000256" key="1">
    <source>
        <dbReference type="ARBA" id="ARBA00006471"/>
    </source>
</evidence>
<sequence length="126" mass="14296">MVMTDPIADLLTRIRNANAMRYEKVLVPISNLKIQILEIMKKEGFIRNFLLDSNKKNIIIQLKYDLITKECAIKGLRRVSQYVTVRNIPQVFNGFGVALISTSKGILTNYEALSSRIGGQVLALIW</sequence>